<sequence>MIRDWYFCASIKLPPDRTKHFLTLLSFLDGISDRPGIRTEAIGQLTQLDPVLRIYAFSRVLAALRASPDSEPGLDEQCDRFFKLFLQAIPAEIEGAFARLFKRLLSGDTSKTLDAITSCAEQRAVFGEREATDSPYLDMEMFMPEDILVSVCESLAHSEYAEFSALFKQEEGEQPSPIRLLMEDALALNCGRHVHMMAIGFAVHFSDVWPKEQLTSILIDETHYQPDLEPDALYLVALVEFGAPEQEIEGRDQRRIVHEILKPSVLHRIRRSIKRPRYARRLDVMSYLGLADTPDLTATIGLIFWQAALWEWLVENDPQAAAKSLAPFWKPRTDWYQSMNLSAIPDRNRGALQAWQNDLQRLFKLSSVGNPRIEVKPGKKFIFPRDSQWMVFSPWLDTNSSYGRVGDRKATRPRYPDEENRRVLIRLIASTFVTTHLLIRVEDTRNPEGLDVFAAFLLHAADVLSVYSHPLDRERVNGKSPAAISEPLEGLALAAQRIVTLLACGAHTAVKPERFLNTLEQGEVLVKQQGDQKIRDRIRVLFDYCFPEVLTEWLQEAAEMGSDESHTKRWEQLLSKIDNSFQEGTHWIGHKARNPRTRVLHELVYRFLGPNEPRPIEDATLDWRSYKKSSVPSTEWWGKQRHRTLLIGTEPDVHELLSSDDVESQDAKWVAHDRVHIVRLTLAVQRLHALAEDIDPNTERVREWVEELETLLHRVASHMELDRFLRLRMIELLGKPFLDNHPKLAFSLFSVLIEYGSALDYQRISDVLNGYPEGGRCWIDSESFPALVLTRMLSTEGEILEDVDDRDVWQRITAQDKRALLETMLCQILHRESTIIEAEPIIHNAVSDLRRKIAEQNANRRCRAIKVENSIDEHGIEQLQPDPRLPAGIPQVSAAGIDINNNQAWLYSDTSCDPGPVYNLFDMSQDERTEWTDASTIHEKGRENVRVYAVVMSRVTKGQNTVLRYNIGLPRPLEASFSADNPAPDHKPGTLVICPIFWGDQGGWRYDRRFLLASIQIDNNSVESLVGQLIDVTIQQRWDAGKGRTNWDIRIDDIRLGELDLGGNSFPYEDWFVDTSTSFRFLSTERIRCRAIHTGKGIFRPVAGDFIDLLLEQFPPGNSDTLVVLTLVEIHVDSGDQYEDLLLMALPGQCYRIPLEKFSRGDRKRFQQKFAETEYQGLLVCIALDSDGLGLQLVDAPNMRESRYPLPDSLIGPFDRRNILWRNLFADEQPRIVEKDPTGRWTFILDEDERIPGFPETIAVKPVKSSWLPKGSEETATAIINPWNSWGQHQASAAANFVQMDELRPDKGGMESLLKRIEGLSKGDRIQIKSVIGQINPKTGFVRCLTEEGLVVDVAAESLTMELIDSEEGIRIGKYGREAEVTWVAKPPEKRQSPEIATDTLPSELQGLTQCRGTITSVPARRHRDTSGVCTVYWNTKSGYVRGDILIENLARIGKLTPGMELSGARSGNTWTFEFHLLLIRAEAIWSFEQEKGYSINDGTFLGLTKPKGRALLETGEGQLIEISVGKEIPTHLGLPVEQQVSDGGESNDSWRGSSRQLRRCCLRIDGSNRRLAGQCDADKTPGGRLRVDDVDIQLRKLDKDHCTIRREFLLSSDRIRVRPFTRSVDKLPTWEEWLNGYLHEPHDLIGNVENHGKSFRLDSRSVANCPSLDVHPDEGAFIPYVSYPSLGIARIFETSSDEYAASFRRVDPQDVEEIHTSLGAPEEAEPILLKRHKIRLFYVGKEEANPITKEDYSTPRHRFEFGYGKTWLIPEEKLRYRQKPISTSELTLFVGDRVTQILFFSERESDDDGTNANTSELCLSIEETKPSLGHSLYLQAKEYRIIHILHLIRDSDNGIHITRVDGFNEHKVDASREEFIEIQAELRDSDRQSLEGHWKSTDPDQPGDGVDSGSRIILGRLDHKHFLDTLGATLRYEHVRLSFNIDGLGSPLRNDEKVLFQAGNIRRLTNDVGLELNPLKELHGDDIGEDFPPWKEKQRGGGVLVLRRRFSIRQDMLTKLKSTDESCLNGKFLFAKVSRTKNHLGESRVDAGVLENVPPRTTDALKALLGSGEERVFANVVKSESDYILLELRPGAYIRLERRQISSRDPNLIPGAVVLIQNNLDRSGFDIHRAIFGDLRYLQRDGRLVVVLPKNELLRLNNTVQTTMENPQGAWKGPARPFSIGDLPDGEVGLLGGQGSQRPLLNRDITGFMTLSHPKIAALHVAQDPDKNSQNLLVGRPLSQDWWFGCIEFREDKRQVHAVPIGARDSKGRSIHVPWHSLSFEDGSIENIRTRMERETWIYHDEITGYWSRENEEPKAITTNIEEHSVFSGPIFFKKQGDRWLTLRYHPSEFLTIGLPVETLLSILRRHRSRGRDIDNDEISITFPVAGFSTERSIWIETVPGRLVELPLQICVNRFHHQARSLGDLWPRLFAPGDKVELSLARSRDLFSTDRIVLKWSPGPRAAFGNQRCLLPRIGFDEDRGSVAYGAGIFALDLPSNNPQEQPASAYLLQSNRIVKADTPLKPGDVVLIGLDTEGQVFVHGANHIKAFPHLTDSSVWMDDPLGEFFISMVRNDRTTPNWVRVRRLIDAAGGAVPVTVEFYSDNEGKLSFSRRVQRMASLLPEGALCPAFAVGYLAEEHSVLVRLGANLTPLPLGFAVPGVPAHLHEMVANALVESREPIWVRGGKNSELTHGWEASTGREFVVEPLLPVGHSDNPSVLAGILCRTLRDNRVRWLPTGKSGWAQLNMDDARRIFGGKKVPFRVRQIEPQMYVSVSDVHEIAAQFDALKPGNTLAVEVLTRSTQDPDMVYVRTTGTGILLECHMSPQQEEQFSGKGLIAEISTLHKAKGSIRVTSVQLGTRRFNLDLPHWMLDDSSEKMEKRQTSHYWRLENLRGNPPEINPRDKNPSRWGEDELESFLYVGINHLNRTDMPINAVRAAKEWAHRMSPKPTGNFKNECDLIPTLAAALLLLYAVRYPERITSSNALSRQGLGPEEVQESCEEKAILLLDDIGRRALRSLHIEIMTHVFWSGIDFVRGEPEFIERIRRLRTQVGESLTRSELRELATYAANTPLRANDGKALGVANAVLTALGLESNPDQLLEGAPILSRLVAFSRAHVPVAPFRPYPPGIFRNAEEPMRELEGIFWELVTNDGIDLTLLSRLPDMAKATV</sequence>
<name>A0A450SF20_9GAMM</name>
<dbReference type="EMBL" id="CAADEX010000033">
    <property type="protein sequence ID" value="VFJ51385.1"/>
    <property type="molecule type" value="Genomic_DNA"/>
</dbReference>
<accession>A0A450SF20</accession>
<feature type="compositionally biased region" description="Basic and acidic residues" evidence="1">
    <location>
        <begin position="1888"/>
        <end position="1899"/>
    </location>
</feature>
<evidence type="ECO:0000256" key="1">
    <source>
        <dbReference type="SAM" id="MobiDB-lite"/>
    </source>
</evidence>
<gene>
    <name evidence="2" type="ORF">BECKDK2373B_GA0170837_10333</name>
</gene>
<evidence type="ECO:0000313" key="2">
    <source>
        <dbReference type="EMBL" id="VFJ51385.1"/>
    </source>
</evidence>
<reference evidence="2" key="1">
    <citation type="submission" date="2019-02" db="EMBL/GenBank/DDBJ databases">
        <authorList>
            <person name="Gruber-Vodicka R. H."/>
            <person name="Seah K. B. B."/>
        </authorList>
    </citation>
    <scope>NUCLEOTIDE SEQUENCE</scope>
    <source>
        <strain evidence="2">BECK_DK47</strain>
    </source>
</reference>
<feature type="region of interest" description="Disordered" evidence="1">
    <location>
        <begin position="1888"/>
        <end position="1908"/>
    </location>
</feature>
<organism evidence="2">
    <name type="scientific">Candidatus Kentrum sp. DK</name>
    <dbReference type="NCBI Taxonomy" id="2126562"/>
    <lineage>
        <taxon>Bacteria</taxon>
        <taxon>Pseudomonadati</taxon>
        <taxon>Pseudomonadota</taxon>
        <taxon>Gammaproteobacteria</taxon>
        <taxon>Candidatus Kentrum</taxon>
    </lineage>
</organism>
<proteinExistence type="predicted"/>
<protein>
    <submittedName>
        <fullName evidence="2">Uncharacterized protein</fullName>
    </submittedName>
</protein>